<dbReference type="SMART" id="SM00192">
    <property type="entry name" value="LDLa"/>
    <property type="match status" value="1"/>
</dbReference>
<feature type="disulfide bond" evidence="2">
    <location>
        <begin position="40"/>
        <end position="55"/>
    </location>
</feature>
<dbReference type="PROSITE" id="PS01209">
    <property type="entry name" value="LDLRA_1"/>
    <property type="match status" value="1"/>
</dbReference>
<dbReference type="FunFam" id="4.10.400.10:FF:000060">
    <property type="entry name" value="Sortilin related receptor 1"/>
    <property type="match status" value="1"/>
</dbReference>
<organism evidence="3 4">
    <name type="scientific">Chloebia gouldiae</name>
    <name type="common">Gouldian finch</name>
    <name type="synonym">Erythrura gouldiae</name>
    <dbReference type="NCBI Taxonomy" id="44316"/>
    <lineage>
        <taxon>Eukaryota</taxon>
        <taxon>Metazoa</taxon>
        <taxon>Chordata</taxon>
        <taxon>Craniata</taxon>
        <taxon>Vertebrata</taxon>
        <taxon>Euteleostomi</taxon>
        <taxon>Archelosauria</taxon>
        <taxon>Archosauria</taxon>
        <taxon>Dinosauria</taxon>
        <taxon>Saurischia</taxon>
        <taxon>Theropoda</taxon>
        <taxon>Coelurosauria</taxon>
        <taxon>Aves</taxon>
        <taxon>Neognathae</taxon>
        <taxon>Neoaves</taxon>
        <taxon>Telluraves</taxon>
        <taxon>Australaves</taxon>
        <taxon>Passeriformes</taxon>
        <taxon>Passeroidea</taxon>
        <taxon>Passeridae</taxon>
        <taxon>Chloebia</taxon>
    </lineage>
</organism>
<sequence>MKRKKRACAAQENPTEAPNCSRYYQFQCGNGHCIPNRWKCDEENDCGDWSDERDCEGKDTLLSL</sequence>
<comment type="caution">
    <text evidence="3">The sequence shown here is derived from an EMBL/GenBank/DDBJ whole genome shotgun (WGS) entry which is preliminary data.</text>
</comment>
<protein>
    <submittedName>
        <fullName evidence="3">Uncharacterized protein</fullName>
    </submittedName>
</protein>
<gene>
    <name evidence="3" type="ORF">DV515_00013972</name>
</gene>
<evidence type="ECO:0000256" key="2">
    <source>
        <dbReference type="PROSITE-ProRule" id="PRU00124"/>
    </source>
</evidence>
<reference evidence="3 4" key="1">
    <citation type="journal article" date="2018" name="Proc. R. Soc. B">
        <title>A non-coding region near Follistatin controls head colour polymorphism in the Gouldian finch.</title>
        <authorList>
            <person name="Toomey M.B."/>
            <person name="Marques C.I."/>
            <person name="Andrade P."/>
            <person name="Araujo P.M."/>
            <person name="Sabatino S."/>
            <person name="Gazda M.A."/>
            <person name="Afonso S."/>
            <person name="Lopes R.J."/>
            <person name="Corbo J.C."/>
            <person name="Carneiro M."/>
        </authorList>
    </citation>
    <scope>NUCLEOTIDE SEQUENCE [LARGE SCALE GENOMIC DNA]</scope>
    <source>
        <strain evidence="3">Red01</strain>
        <tissue evidence="3">Muscle</tissue>
    </source>
</reference>
<name>A0A3L8RZN9_CHLGU</name>
<dbReference type="AlphaFoldDB" id="A0A3L8RZN9"/>
<proteinExistence type="predicted"/>
<dbReference type="InterPro" id="IPR036055">
    <property type="entry name" value="LDL_receptor-like_sf"/>
</dbReference>
<dbReference type="Proteomes" id="UP000276834">
    <property type="component" value="Unassembled WGS sequence"/>
</dbReference>
<feature type="disulfide bond" evidence="2">
    <location>
        <begin position="28"/>
        <end position="46"/>
    </location>
</feature>
<dbReference type="EMBL" id="QUSF01000105">
    <property type="protein sequence ID" value="RLV91909.1"/>
    <property type="molecule type" value="Genomic_DNA"/>
</dbReference>
<keyword evidence="1 2" id="KW-1015">Disulfide bond</keyword>
<keyword evidence="4" id="KW-1185">Reference proteome</keyword>
<dbReference type="Pfam" id="PF00057">
    <property type="entry name" value="Ldl_recept_a"/>
    <property type="match status" value="1"/>
</dbReference>
<evidence type="ECO:0000313" key="3">
    <source>
        <dbReference type="EMBL" id="RLV91909.1"/>
    </source>
</evidence>
<dbReference type="InterPro" id="IPR023415">
    <property type="entry name" value="LDLR_class-A_CS"/>
</dbReference>
<evidence type="ECO:0000313" key="4">
    <source>
        <dbReference type="Proteomes" id="UP000276834"/>
    </source>
</evidence>
<dbReference type="Gene3D" id="4.10.400.10">
    <property type="entry name" value="Low-density Lipoprotein Receptor"/>
    <property type="match status" value="1"/>
</dbReference>
<accession>A0A3L8RZN9</accession>
<comment type="caution">
    <text evidence="2">Lacks conserved residue(s) required for the propagation of feature annotation.</text>
</comment>
<dbReference type="SUPFAM" id="SSF57424">
    <property type="entry name" value="LDL receptor-like module"/>
    <property type="match status" value="1"/>
</dbReference>
<dbReference type="OrthoDB" id="10066840at2759"/>
<evidence type="ECO:0000256" key="1">
    <source>
        <dbReference type="ARBA" id="ARBA00023157"/>
    </source>
</evidence>
<dbReference type="CDD" id="cd00112">
    <property type="entry name" value="LDLa"/>
    <property type="match status" value="1"/>
</dbReference>
<dbReference type="PROSITE" id="PS50068">
    <property type="entry name" value="LDLRA_2"/>
    <property type="match status" value="1"/>
</dbReference>
<dbReference type="InterPro" id="IPR002172">
    <property type="entry name" value="LDrepeatLR_classA_rpt"/>
</dbReference>